<keyword evidence="2" id="KW-0614">Plasmid</keyword>
<feature type="transmembrane region" description="Helical" evidence="1">
    <location>
        <begin position="6"/>
        <end position="23"/>
    </location>
</feature>
<dbReference type="Proteomes" id="UP000001299">
    <property type="component" value="Plasmid pCY360"/>
</dbReference>
<keyword evidence="1" id="KW-1133">Transmembrane helix</keyword>
<sequence length="63" mass="7183">MARTLVNFMFMIVLIVAVSYSQVTTTKHKKGLLSDEDSKKKHIVCLVAVGVTWLLYRILIVFI</sequence>
<evidence type="ECO:0000313" key="3">
    <source>
        <dbReference type="Proteomes" id="UP000001299"/>
    </source>
</evidence>
<keyword evidence="1" id="KW-0812">Transmembrane</keyword>
<evidence type="ECO:0000313" key="2">
    <source>
        <dbReference type="EMBL" id="ADL36276.1"/>
    </source>
</evidence>
<dbReference type="HOGENOM" id="CLU_2877284_0_0_9"/>
<dbReference type="AlphaFoldDB" id="E0S4E4"/>
<dbReference type="KEGG" id="bpb:bpr_II339"/>
<keyword evidence="1" id="KW-0472">Membrane</keyword>
<proteinExistence type="predicted"/>
<reference evidence="2 3" key="1">
    <citation type="journal article" date="2010" name="PLoS ONE">
        <title>The glycobiome of the rumen bacterium Butyrivibrio proteoclasticus B316(T) highlights adaptation to a polysaccharide-rich environment.</title>
        <authorList>
            <person name="Kelly W.J."/>
            <person name="Leahy S.C."/>
            <person name="Altermann E."/>
            <person name="Yeoman C.J."/>
            <person name="Dunne J.C."/>
            <person name="Kong Z."/>
            <person name="Pacheco D.M."/>
            <person name="Li D."/>
            <person name="Noel S.J."/>
            <person name="Moon C.D."/>
            <person name="Cookson A.L."/>
            <person name="Attwood G.T."/>
        </authorList>
    </citation>
    <scope>NUCLEOTIDE SEQUENCE [LARGE SCALE GENOMIC DNA]</scope>
    <source>
        <strain evidence="3">ATCC 51982 / DSM 14932 / B316</strain>
        <plasmid evidence="3">Plasmid pCY360</plasmid>
    </source>
</reference>
<dbReference type="EMBL" id="CP001812">
    <property type="protein sequence ID" value="ADL36276.1"/>
    <property type="molecule type" value="Genomic_DNA"/>
</dbReference>
<accession>E0S4E4</accession>
<protein>
    <submittedName>
        <fullName evidence="2">Uncharacterized protein</fullName>
    </submittedName>
</protein>
<dbReference type="RefSeq" id="WP_013282925.1">
    <property type="nucleotide sequence ID" value="NC_014389.1"/>
</dbReference>
<evidence type="ECO:0000256" key="1">
    <source>
        <dbReference type="SAM" id="Phobius"/>
    </source>
</evidence>
<keyword evidence="3" id="KW-1185">Reference proteome</keyword>
<feature type="transmembrane region" description="Helical" evidence="1">
    <location>
        <begin position="43"/>
        <end position="62"/>
    </location>
</feature>
<geneLocation type="plasmid" evidence="2 3">
    <name>pCY360</name>
</geneLocation>
<organism evidence="2 3">
    <name type="scientific">Butyrivibrio proteoclasticus (strain ATCC 51982 / DSM 14932 / B316)</name>
    <name type="common">Clostridium proteoclasticum</name>
    <dbReference type="NCBI Taxonomy" id="515622"/>
    <lineage>
        <taxon>Bacteria</taxon>
        <taxon>Bacillati</taxon>
        <taxon>Bacillota</taxon>
        <taxon>Clostridia</taxon>
        <taxon>Lachnospirales</taxon>
        <taxon>Lachnospiraceae</taxon>
        <taxon>Butyrivibrio</taxon>
    </lineage>
</organism>
<gene>
    <name evidence="2" type="ordered locus">bpr_II339</name>
</gene>
<name>E0S4E4_BUTPB</name>